<dbReference type="AlphaFoldDB" id="A0A1G2DYR5"/>
<gene>
    <name evidence="1" type="ORF">A2175_00360</name>
</gene>
<accession>A0A1G2DYR5</accession>
<dbReference type="EMBL" id="MHLY01000007">
    <property type="protein sequence ID" value="OGZ18727.1"/>
    <property type="molecule type" value="Genomic_DNA"/>
</dbReference>
<protein>
    <submittedName>
        <fullName evidence="1">Uncharacterized protein</fullName>
    </submittedName>
</protein>
<evidence type="ECO:0000313" key="2">
    <source>
        <dbReference type="Proteomes" id="UP000176755"/>
    </source>
</evidence>
<organism evidence="1 2">
    <name type="scientific">Candidatus Nealsonbacteria bacterium RBG_13_42_11</name>
    <dbReference type="NCBI Taxonomy" id="1801663"/>
    <lineage>
        <taxon>Bacteria</taxon>
        <taxon>Candidatus Nealsoniibacteriota</taxon>
    </lineage>
</organism>
<proteinExistence type="predicted"/>
<dbReference type="STRING" id="1801663.A2175_00360"/>
<evidence type="ECO:0000313" key="1">
    <source>
        <dbReference type="EMBL" id="OGZ18727.1"/>
    </source>
</evidence>
<sequence length="177" mass="20796">MNGLKEKQEEFKKKYCSSCFRFDPQKKDYREKGHRGDANDCKHHITDAAGQCWNYHERKTAEAELTWLKKEKSIIELPKDDPRKIEQLNLKLLEYEQRIDPYRPRASQMDTICKSKILSRLLKKGSLNVYDFMIEMEKEQKDSFSRGNFFHACNVIDDYVITGGANRRGKGTGLRPL</sequence>
<comment type="caution">
    <text evidence="1">The sequence shown here is derived from an EMBL/GenBank/DDBJ whole genome shotgun (WGS) entry which is preliminary data.</text>
</comment>
<dbReference type="Proteomes" id="UP000176755">
    <property type="component" value="Unassembled WGS sequence"/>
</dbReference>
<name>A0A1G2DYR5_9BACT</name>
<reference evidence="1 2" key="1">
    <citation type="journal article" date="2016" name="Nat. Commun.">
        <title>Thousands of microbial genomes shed light on interconnected biogeochemical processes in an aquifer system.</title>
        <authorList>
            <person name="Anantharaman K."/>
            <person name="Brown C.T."/>
            <person name="Hug L.A."/>
            <person name="Sharon I."/>
            <person name="Castelle C.J."/>
            <person name="Probst A.J."/>
            <person name="Thomas B.C."/>
            <person name="Singh A."/>
            <person name="Wilkins M.J."/>
            <person name="Karaoz U."/>
            <person name="Brodie E.L."/>
            <person name="Williams K.H."/>
            <person name="Hubbard S.S."/>
            <person name="Banfield J.F."/>
        </authorList>
    </citation>
    <scope>NUCLEOTIDE SEQUENCE [LARGE SCALE GENOMIC DNA]</scope>
</reference>